<name>A0A9D4MYQ2_DREPO</name>
<protein>
    <submittedName>
        <fullName evidence="2">Uncharacterized protein</fullName>
    </submittedName>
</protein>
<comment type="caution">
    <text evidence="2">The sequence shown here is derived from an EMBL/GenBank/DDBJ whole genome shotgun (WGS) entry which is preliminary data.</text>
</comment>
<evidence type="ECO:0000256" key="1">
    <source>
        <dbReference type="SAM" id="MobiDB-lite"/>
    </source>
</evidence>
<reference evidence="2" key="2">
    <citation type="submission" date="2020-11" db="EMBL/GenBank/DDBJ databases">
        <authorList>
            <person name="McCartney M.A."/>
            <person name="Auch B."/>
            <person name="Kono T."/>
            <person name="Mallez S."/>
            <person name="Becker A."/>
            <person name="Gohl D.M."/>
            <person name="Silverstein K.A.T."/>
            <person name="Koren S."/>
            <person name="Bechman K.B."/>
            <person name="Herman A."/>
            <person name="Abrahante J.E."/>
            <person name="Garbe J."/>
        </authorList>
    </citation>
    <scope>NUCLEOTIDE SEQUENCE</scope>
    <source>
        <strain evidence="2">Duluth1</strain>
        <tissue evidence="2">Whole animal</tissue>
    </source>
</reference>
<accession>A0A9D4MYQ2</accession>
<organism evidence="2 3">
    <name type="scientific">Dreissena polymorpha</name>
    <name type="common">Zebra mussel</name>
    <name type="synonym">Mytilus polymorpha</name>
    <dbReference type="NCBI Taxonomy" id="45954"/>
    <lineage>
        <taxon>Eukaryota</taxon>
        <taxon>Metazoa</taxon>
        <taxon>Spiralia</taxon>
        <taxon>Lophotrochozoa</taxon>
        <taxon>Mollusca</taxon>
        <taxon>Bivalvia</taxon>
        <taxon>Autobranchia</taxon>
        <taxon>Heteroconchia</taxon>
        <taxon>Euheterodonta</taxon>
        <taxon>Imparidentia</taxon>
        <taxon>Neoheterodontei</taxon>
        <taxon>Myida</taxon>
        <taxon>Dreissenoidea</taxon>
        <taxon>Dreissenidae</taxon>
        <taxon>Dreissena</taxon>
    </lineage>
</organism>
<proteinExistence type="predicted"/>
<evidence type="ECO:0000313" key="3">
    <source>
        <dbReference type="Proteomes" id="UP000828390"/>
    </source>
</evidence>
<reference evidence="2" key="1">
    <citation type="journal article" date="2019" name="bioRxiv">
        <title>The Genome of the Zebra Mussel, Dreissena polymorpha: A Resource for Invasive Species Research.</title>
        <authorList>
            <person name="McCartney M.A."/>
            <person name="Auch B."/>
            <person name="Kono T."/>
            <person name="Mallez S."/>
            <person name="Zhang Y."/>
            <person name="Obille A."/>
            <person name="Becker A."/>
            <person name="Abrahante J.E."/>
            <person name="Garbe J."/>
            <person name="Badalamenti J.P."/>
            <person name="Herman A."/>
            <person name="Mangelson H."/>
            <person name="Liachko I."/>
            <person name="Sullivan S."/>
            <person name="Sone E.D."/>
            <person name="Koren S."/>
            <person name="Silverstein K.A.T."/>
            <person name="Beckman K.B."/>
            <person name="Gohl D.M."/>
        </authorList>
    </citation>
    <scope>NUCLEOTIDE SEQUENCE</scope>
    <source>
        <strain evidence="2">Duluth1</strain>
        <tissue evidence="2">Whole animal</tissue>
    </source>
</reference>
<dbReference type="Proteomes" id="UP000828390">
    <property type="component" value="Unassembled WGS sequence"/>
</dbReference>
<dbReference type="AlphaFoldDB" id="A0A9D4MYQ2"/>
<dbReference type="EMBL" id="JAIWYP010000001">
    <property type="protein sequence ID" value="KAH3884184.1"/>
    <property type="molecule type" value="Genomic_DNA"/>
</dbReference>
<evidence type="ECO:0000313" key="2">
    <source>
        <dbReference type="EMBL" id="KAH3884184.1"/>
    </source>
</evidence>
<sequence>MKGGKPGRDRRIATEGRTDFEEENKQREERGKVWEGKDREMRLEENKLREKRRKTKEYKELHRVLFILQTLRVWFGIKQKVMLWNGIQTEDRTFLLWYGIPKVKISNAKLD</sequence>
<gene>
    <name evidence="2" type="ORF">DPMN_008157</name>
</gene>
<keyword evidence="3" id="KW-1185">Reference proteome</keyword>
<feature type="region of interest" description="Disordered" evidence="1">
    <location>
        <begin position="1"/>
        <end position="29"/>
    </location>
</feature>